<dbReference type="EC" id="3.1.1.-" evidence="3"/>
<proteinExistence type="inferred from homology"/>
<dbReference type="HOGENOM" id="CLU_006586_10_6_1"/>
<protein>
    <recommendedName>
        <fullName evidence="3">Carboxylic ester hydrolase</fullName>
        <ecNumber evidence="3">3.1.1.-</ecNumber>
    </recommendedName>
</protein>
<dbReference type="InterPro" id="IPR019826">
    <property type="entry name" value="Carboxylesterase_B_AS"/>
</dbReference>
<keyword evidence="3" id="KW-0732">Signal</keyword>
<evidence type="ECO:0000256" key="3">
    <source>
        <dbReference type="RuleBase" id="RU361235"/>
    </source>
</evidence>
<reference evidence="5 6" key="1">
    <citation type="submission" date="2014-04" db="EMBL/GenBank/DDBJ databases">
        <authorList>
            <consortium name="DOE Joint Genome Institute"/>
            <person name="Kuo A."/>
            <person name="Gay G."/>
            <person name="Dore J."/>
            <person name="Kohler A."/>
            <person name="Nagy L.G."/>
            <person name="Floudas D."/>
            <person name="Copeland A."/>
            <person name="Barry K.W."/>
            <person name="Cichocki N."/>
            <person name="Veneault-Fourrey C."/>
            <person name="LaButti K."/>
            <person name="Lindquist E.A."/>
            <person name="Lipzen A."/>
            <person name="Lundell T."/>
            <person name="Morin E."/>
            <person name="Murat C."/>
            <person name="Sun H."/>
            <person name="Tunlid A."/>
            <person name="Henrissat B."/>
            <person name="Grigoriev I.V."/>
            <person name="Hibbett D.S."/>
            <person name="Martin F."/>
            <person name="Nordberg H.P."/>
            <person name="Cantor M.N."/>
            <person name="Hua S.X."/>
        </authorList>
    </citation>
    <scope>NUCLEOTIDE SEQUENCE [LARGE SCALE GENOMIC DNA]</scope>
    <source>
        <strain evidence="6">h7</strain>
    </source>
</reference>
<evidence type="ECO:0000259" key="4">
    <source>
        <dbReference type="Pfam" id="PF00135"/>
    </source>
</evidence>
<name>A0A0C3CTJ3_HEBCY</name>
<dbReference type="GO" id="GO:0016787">
    <property type="term" value="F:hydrolase activity"/>
    <property type="evidence" value="ECO:0007669"/>
    <property type="project" value="UniProtKB-KW"/>
</dbReference>
<dbReference type="AlphaFoldDB" id="A0A0C3CTJ3"/>
<dbReference type="InterPro" id="IPR019819">
    <property type="entry name" value="Carboxylesterase_B_CS"/>
</dbReference>
<sequence length="544" mass="58775">MFIRMIFFAIALKGIPSYASGTSTGPIARLDSATVIGITGDSVTKFLGIPFAKPPARFRASVAPDAYQGRLDATKYGALCPQQQLSAPDTGIPEITQIVNTTPELHNAPGVESEDCLTINIIKPNVKDHSSHALPVLVWIHGGAYEIGDTASYDDMGSDLVKRSVALGQPMIFVSFNYRLSAYGFLAGQEVFKDGNGNLGLRDQRLALKWVNKYIGAFGGDNSKVTIWGQSSGAISVSLQMITNGGNNEGLFRAGFLQSGSPLPVGNITKGTGQVYYDFLSADTGCSTSSDTLECMRALPFSVLKASVDKTPSFFSYQSLALVWHPSVDGVFLTDNPQSSVQQGKFANIPFVSGVCDDEGTLFGISSLNVTTEDQFRQYISSVWLPRNPAPELDQLWTFYPSDITLGSPFNTGTQNALTPQFKRASAFIGDSVQQGPRRAFLQKASTTQKVWSYLNQRSKSTPGIGSYHGSDLATGLVNDNLINFVNHLDPNTGHGVHWPNYDSHSPKLLTFPVTGPPLVTLDTFRATEIAYLTNLSLAHPFVL</sequence>
<keyword evidence="6" id="KW-1185">Reference proteome</keyword>
<comment type="similarity">
    <text evidence="1 3">Belongs to the type-B carboxylesterase/lipase family.</text>
</comment>
<evidence type="ECO:0000256" key="2">
    <source>
        <dbReference type="ARBA" id="ARBA00022801"/>
    </source>
</evidence>
<reference evidence="6" key="2">
    <citation type="submission" date="2015-01" db="EMBL/GenBank/DDBJ databases">
        <title>Evolutionary Origins and Diversification of the Mycorrhizal Mutualists.</title>
        <authorList>
            <consortium name="DOE Joint Genome Institute"/>
            <consortium name="Mycorrhizal Genomics Consortium"/>
            <person name="Kohler A."/>
            <person name="Kuo A."/>
            <person name="Nagy L.G."/>
            <person name="Floudas D."/>
            <person name="Copeland A."/>
            <person name="Barry K.W."/>
            <person name="Cichocki N."/>
            <person name="Veneault-Fourrey C."/>
            <person name="LaButti K."/>
            <person name="Lindquist E.A."/>
            <person name="Lipzen A."/>
            <person name="Lundell T."/>
            <person name="Morin E."/>
            <person name="Murat C."/>
            <person name="Riley R."/>
            <person name="Ohm R."/>
            <person name="Sun H."/>
            <person name="Tunlid A."/>
            <person name="Henrissat B."/>
            <person name="Grigoriev I.V."/>
            <person name="Hibbett D.S."/>
            <person name="Martin F."/>
        </authorList>
    </citation>
    <scope>NUCLEOTIDE SEQUENCE [LARGE SCALE GENOMIC DNA]</scope>
    <source>
        <strain evidence="6">h7</strain>
    </source>
</reference>
<feature type="signal peptide" evidence="3">
    <location>
        <begin position="1"/>
        <end position="21"/>
    </location>
</feature>
<dbReference type="InterPro" id="IPR050309">
    <property type="entry name" value="Type-B_Carboxylest/Lipase"/>
</dbReference>
<dbReference type="OrthoDB" id="408631at2759"/>
<evidence type="ECO:0000256" key="1">
    <source>
        <dbReference type="ARBA" id="ARBA00005964"/>
    </source>
</evidence>
<dbReference type="STRING" id="686832.A0A0C3CTJ3"/>
<dbReference type="PROSITE" id="PS00941">
    <property type="entry name" value="CARBOXYLESTERASE_B_2"/>
    <property type="match status" value="1"/>
</dbReference>
<accession>A0A0C3CTJ3</accession>
<dbReference type="ESTHER" id="hebcy-a0a0c3ctj3">
    <property type="family name" value="Fungal_carboxylesterase_lipase"/>
</dbReference>
<dbReference type="EMBL" id="KN831769">
    <property type="protein sequence ID" value="KIM47419.1"/>
    <property type="molecule type" value="Genomic_DNA"/>
</dbReference>
<evidence type="ECO:0000313" key="5">
    <source>
        <dbReference type="EMBL" id="KIM47419.1"/>
    </source>
</evidence>
<gene>
    <name evidence="5" type="ORF">M413DRAFT_199586</name>
</gene>
<feature type="chain" id="PRO_5005111287" description="Carboxylic ester hydrolase" evidence="3">
    <location>
        <begin position="22"/>
        <end position="544"/>
    </location>
</feature>
<dbReference type="InterPro" id="IPR002018">
    <property type="entry name" value="CarbesteraseB"/>
</dbReference>
<dbReference type="InterPro" id="IPR029058">
    <property type="entry name" value="AB_hydrolase_fold"/>
</dbReference>
<dbReference type="SUPFAM" id="SSF53474">
    <property type="entry name" value="alpha/beta-Hydrolases"/>
    <property type="match status" value="1"/>
</dbReference>
<organism evidence="5 6">
    <name type="scientific">Hebeloma cylindrosporum</name>
    <dbReference type="NCBI Taxonomy" id="76867"/>
    <lineage>
        <taxon>Eukaryota</taxon>
        <taxon>Fungi</taxon>
        <taxon>Dikarya</taxon>
        <taxon>Basidiomycota</taxon>
        <taxon>Agaricomycotina</taxon>
        <taxon>Agaricomycetes</taxon>
        <taxon>Agaricomycetidae</taxon>
        <taxon>Agaricales</taxon>
        <taxon>Agaricineae</taxon>
        <taxon>Hymenogastraceae</taxon>
        <taxon>Hebeloma</taxon>
    </lineage>
</organism>
<dbReference type="PANTHER" id="PTHR11559">
    <property type="entry name" value="CARBOXYLESTERASE"/>
    <property type="match status" value="1"/>
</dbReference>
<keyword evidence="2 3" id="KW-0378">Hydrolase</keyword>
<dbReference type="Gene3D" id="3.40.50.1820">
    <property type="entry name" value="alpha/beta hydrolase"/>
    <property type="match status" value="1"/>
</dbReference>
<feature type="domain" description="Carboxylesterase type B" evidence="4">
    <location>
        <begin position="39"/>
        <end position="474"/>
    </location>
</feature>
<dbReference type="PROSITE" id="PS00122">
    <property type="entry name" value="CARBOXYLESTERASE_B_1"/>
    <property type="match status" value="1"/>
</dbReference>
<dbReference type="Proteomes" id="UP000053424">
    <property type="component" value="Unassembled WGS sequence"/>
</dbReference>
<dbReference type="Pfam" id="PF00135">
    <property type="entry name" value="COesterase"/>
    <property type="match status" value="1"/>
</dbReference>
<evidence type="ECO:0000313" key="6">
    <source>
        <dbReference type="Proteomes" id="UP000053424"/>
    </source>
</evidence>